<feature type="transmembrane region" description="Helical" evidence="6">
    <location>
        <begin position="316"/>
        <end position="338"/>
    </location>
</feature>
<protein>
    <submittedName>
        <fullName evidence="7">Uncharacterized protein</fullName>
    </submittedName>
</protein>
<dbReference type="AlphaFoldDB" id="A0A484FWZ7"/>
<dbReference type="PANTHER" id="PTHR23112:SF37">
    <property type="entry name" value="G PROTEIN-COUPLED RECEPTOR GPR1"/>
    <property type="match status" value="1"/>
</dbReference>
<dbReference type="Gene3D" id="1.20.1070.10">
    <property type="entry name" value="Rhodopsin 7-helix transmembrane proteins"/>
    <property type="match status" value="1"/>
</dbReference>
<evidence type="ECO:0000313" key="8">
    <source>
        <dbReference type="Proteomes" id="UP000014480"/>
    </source>
</evidence>
<sequence length="637" mass="71935">MDLPRYRHAGMPRALGCSRASWWFSWWRQLPFVKYQMGVVTIASSNIRGRRRQTRSDKLTRPYKIGPRDTVTHARPTEGFVDGKKKKKVAAKDVSLIMSTAAQRGTLAPLPRNHHVGLIVLTTVSLVSFLSTTFLWLFITYKLLIYRRQRRASRRRPGESRREAAIRHQQASMTAAETGTRLFGSRDYRQQQQQQQQHQQQLPHNEPLSSADFPDLSLGLDAPASRLTGFARLEELDRLAAAQEHMNMTDQRASPTPVPADEDEGHRNPFPILIYNLLLADMMEALAYALSMYWVVKDGIYAPSAVCWAQGWLGSTSNLAASLFLSVISVNTFLTVGLGYKPPPWAIYTCIACLWIFDFCINGAGVRVAEADPVVPGESFFMRANVWCWISSSYDPWRLWAHYFWVILSIVLTLSLYSSVFIILWRQKRSCRHMPMKRRSTSDASMSGYESTRPVDIPEPSGYHPAFLIYPFVYIACSTPLIIGRITSLLGIDLGIPFFAFAGCVLAANGLFNSILWTTTIIFSAPQDSHDSGLDKFAFIRTPIREYGHSVVISGPASRRVPLPDLASPTSSRKEWWWWKHGGTRPWGRNFNTVREVQPGNAYTTNSVEGPYIHMDVITAVRSEPAESTVSPQPPRL</sequence>
<evidence type="ECO:0000256" key="4">
    <source>
        <dbReference type="ARBA" id="ARBA00023136"/>
    </source>
</evidence>
<feature type="transmembrane region" description="Helical" evidence="6">
    <location>
        <begin position="467"/>
        <end position="486"/>
    </location>
</feature>
<feature type="region of interest" description="Disordered" evidence="5">
    <location>
        <begin position="150"/>
        <end position="208"/>
    </location>
</feature>
<evidence type="ECO:0000313" key="7">
    <source>
        <dbReference type="EMBL" id="TDZ22024.1"/>
    </source>
</evidence>
<dbReference type="EMBL" id="AMCV02000011">
    <property type="protein sequence ID" value="TDZ22024.1"/>
    <property type="molecule type" value="Genomic_DNA"/>
</dbReference>
<evidence type="ECO:0000256" key="1">
    <source>
        <dbReference type="ARBA" id="ARBA00004141"/>
    </source>
</evidence>
<keyword evidence="8" id="KW-1185">Reference proteome</keyword>
<keyword evidence="3 6" id="KW-1133">Transmembrane helix</keyword>
<dbReference type="PANTHER" id="PTHR23112">
    <property type="entry name" value="G PROTEIN-COUPLED RECEPTOR 157-RELATED"/>
    <property type="match status" value="1"/>
</dbReference>
<evidence type="ECO:0000256" key="6">
    <source>
        <dbReference type="SAM" id="Phobius"/>
    </source>
</evidence>
<feature type="compositionally biased region" description="Basic and acidic residues" evidence="5">
    <location>
        <begin position="156"/>
        <end position="166"/>
    </location>
</feature>
<organism evidence="7 8">
    <name type="scientific">Colletotrichum orbiculare (strain 104-T / ATCC 96160 / CBS 514.97 / LARS 414 / MAFF 240422)</name>
    <name type="common">Cucumber anthracnose fungus</name>
    <name type="synonym">Colletotrichum lagenarium</name>
    <dbReference type="NCBI Taxonomy" id="1213857"/>
    <lineage>
        <taxon>Eukaryota</taxon>
        <taxon>Fungi</taxon>
        <taxon>Dikarya</taxon>
        <taxon>Ascomycota</taxon>
        <taxon>Pezizomycotina</taxon>
        <taxon>Sordariomycetes</taxon>
        <taxon>Hypocreomycetidae</taxon>
        <taxon>Glomerellales</taxon>
        <taxon>Glomerellaceae</taxon>
        <taxon>Colletotrichum</taxon>
        <taxon>Colletotrichum orbiculare species complex</taxon>
    </lineage>
</organism>
<dbReference type="GO" id="GO:0005886">
    <property type="term" value="C:plasma membrane"/>
    <property type="evidence" value="ECO:0007669"/>
    <property type="project" value="TreeGrafter"/>
</dbReference>
<keyword evidence="2 6" id="KW-0812">Transmembrane</keyword>
<feature type="transmembrane region" description="Helical" evidence="6">
    <location>
        <begin position="345"/>
        <end position="366"/>
    </location>
</feature>
<evidence type="ECO:0000256" key="3">
    <source>
        <dbReference type="ARBA" id="ARBA00022989"/>
    </source>
</evidence>
<accession>A0A484FWZ7</accession>
<dbReference type="OrthoDB" id="100006at2759"/>
<comment type="caution">
    <text evidence="7">The sequence shown here is derived from an EMBL/GenBank/DDBJ whole genome shotgun (WGS) entry which is preliminary data.</text>
</comment>
<dbReference type="GO" id="GO:0007189">
    <property type="term" value="P:adenylate cyclase-activating G protein-coupled receptor signaling pathway"/>
    <property type="evidence" value="ECO:0007669"/>
    <property type="project" value="TreeGrafter"/>
</dbReference>
<reference evidence="8" key="1">
    <citation type="journal article" date="2013" name="New Phytol.">
        <title>Comparative genomic and transcriptomic analyses reveal the hemibiotrophic stage shift of Colletotrichum fungi.</title>
        <authorList>
            <person name="Gan P."/>
            <person name="Ikeda K."/>
            <person name="Irieda H."/>
            <person name="Narusaka M."/>
            <person name="O'Connell R.J."/>
            <person name="Narusaka Y."/>
            <person name="Takano Y."/>
            <person name="Kubo Y."/>
            <person name="Shirasu K."/>
        </authorList>
    </citation>
    <scope>NUCLEOTIDE SEQUENCE [LARGE SCALE GENOMIC DNA]</scope>
    <source>
        <strain evidence="8">104-T / ATCC 96160 / CBS 514.97 / LARS 414 / MAFF 240422</strain>
    </source>
</reference>
<feature type="transmembrane region" description="Helical" evidence="6">
    <location>
        <begin position="116"/>
        <end position="146"/>
    </location>
</feature>
<comment type="subcellular location">
    <subcellularLocation>
        <location evidence="1">Membrane</location>
        <topology evidence="1">Multi-pass membrane protein</topology>
    </subcellularLocation>
</comment>
<dbReference type="SUPFAM" id="SSF81321">
    <property type="entry name" value="Family A G protein-coupled receptor-like"/>
    <property type="match status" value="1"/>
</dbReference>
<evidence type="ECO:0000256" key="2">
    <source>
        <dbReference type="ARBA" id="ARBA00022692"/>
    </source>
</evidence>
<name>A0A484FWZ7_COLOR</name>
<dbReference type="STRING" id="1213857.A0A484FWZ7"/>
<feature type="compositionally biased region" description="Low complexity" evidence="5">
    <location>
        <begin position="190"/>
        <end position="201"/>
    </location>
</feature>
<gene>
    <name evidence="7" type="ORF">Cob_v004794</name>
</gene>
<feature type="transmembrane region" description="Helical" evidence="6">
    <location>
        <begin position="498"/>
        <end position="523"/>
    </location>
</feature>
<dbReference type="Proteomes" id="UP000014480">
    <property type="component" value="Unassembled WGS sequence"/>
</dbReference>
<feature type="transmembrane region" description="Helical" evidence="6">
    <location>
        <begin position="273"/>
        <end position="296"/>
    </location>
</feature>
<keyword evidence="4 6" id="KW-0472">Membrane</keyword>
<proteinExistence type="predicted"/>
<reference evidence="8" key="2">
    <citation type="journal article" date="2019" name="Mol. Plant Microbe Interact.">
        <title>Genome sequence resources for four phytopathogenic fungi from the Colletotrichum orbiculare species complex.</title>
        <authorList>
            <person name="Gan P."/>
            <person name="Tsushima A."/>
            <person name="Narusaka M."/>
            <person name="Narusaka Y."/>
            <person name="Takano Y."/>
            <person name="Kubo Y."/>
            <person name="Shirasu K."/>
        </authorList>
    </citation>
    <scope>GENOME REANNOTATION</scope>
    <source>
        <strain evidence="8">104-T / ATCC 96160 / CBS 514.97 / LARS 414 / MAFF 240422</strain>
    </source>
</reference>
<feature type="transmembrane region" description="Helical" evidence="6">
    <location>
        <begin position="403"/>
        <end position="425"/>
    </location>
</feature>
<dbReference type="CDD" id="cd00637">
    <property type="entry name" value="7tm_classA_rhodopsin-like"/>
    <property type="match status" value="1"/>
</dbReference>
<dbReference type="GO" id="GO:0004930">
    <property type="term" value="F:G protein-coupled receptor activity"/>
    <property type="evidence" value="ECO:0007669"/>
    <property type="project" value="TreeGrafter"/>
</dbReference>
<evidence type="ECO:0000256" key="5">
    <source>
        <dbReference type="SAM" id="MobiDB-lite"/>
    </source>
</evidence>